<keyword evidence="9" id="KW-1185">Reference proteome</keyword>
<dbReference type="InterPro" id="IPR023048">
    <property type="entry name" value="NADH:quinone_OxRdtase_FMN_depd"/>
</dbReference>
<feature type="binding site" evidence="6">
    <location>
        <begin position="92"/>
        <end position="95"/>
    </location>
    <ligand>
        <name>FMN</name>
        <dbReference type="ChEBI" id="CHEBI:58210"/>
    </ligand>
</feature>
<feature type="binding site" evidence="6">
    <location>
        <begin position="136"/>
        <end position="139"/>
    </location>
    <ligand>
        <name>FMN</name>
        <dbReference type="ChEBI" id="CHEBI:58210"/>
    </ligand>
</feature>
<dbReference type="RefSeq" id="WP_143317689.1">
    <property type="nucleotide sequence ID" value="NZ_JACSRA010000016.1"/>
</dbReference>
<evidence type="ECO:0000313" key="9">
    <source>
        <dbReference type="Proteomes" id="UP000627781"/>
    </source>
</evidence>
<gene>
    <name evidence="6" type="primary">azoR</name>
    <name evidence="8" type="ORF">H9661_11105</name>
</gene>
<dbReference type="PANTHER" id="PTHR43741:SF7">
    <property type="entry name" value="FMN-DEPENDENT NADH:QUINONE OXIDOREDUCTASE"/>
    <property type="match status" value="1"/>
</dbReference>
<comment type="catalytic activity">
    <reaction evidence="5">
        <text>N,N-dimethyl-1,4-phenylenediamine + anthranilate + 2 NAD(+) = 2-(4-dimethylaminophenyl)diazenylbenzoate + 2 NADH + 2 H(+)</text>
        <dbReference type="Rhea" id="RHEA:55872"/>
        <dbReference type="ChEBI" id="CHEBI:15378"/>
        <dbReference type="ChEBI" id="CHEBI:15783"/>
        <dbReference type="ChEBI" id="CHEBI:16567"/>
        <dbReference type="ChEBI" id="CHEBI:57540"/>
        <dbReference type="ChEBI" id="CHEBI:57945"/>
        <dbReference type="ChEBI" id="CHEBI:71579"/>
        <dbReference type="EC" id="1.7.1.17"/>
    </reaction>
    <physiologicalReaction direction="right-to-left" evidence="5">
        <dbReference type="Rhea" id="RHEA:55874"/>
    </physiologicalReaction>
</comment>
<protein>
    <recommendedName>
        <fullName evidence="6">FMN dependent NADH:quinone oxidoreductase</fullName>
        <ecNumber evidence="6">1.6.5.-</ecNumber>
    </recommendedName>
    <alternativeName>
        <fullName evidence="6">Azo-dye reductase</fullName>
    </alternativeName>
    <alternativeName>
        <fullName evidence="6">FMN-dependent NADH-azo compound oxidoreductase</fullName>
    </alternativeName>
    <alternativeName>
        <fullName evidence="6">FMN-dependent NADH-azoreductase</fullName>
        <ecNumber evidence="6">1.7.1.17</ecNumber>
    </alternativeName>
</protein>
<dbReference type="InterPro" id="IPR050104">
    <property type="entry name" value="FMN-dep_NADH:Q_OxRdtase_AzoR1"/>
</dbReference>
<evidence type="ECO:0000256" key="4">
    <source>
        <dbReference type="ARBA" id="ARBA00023027"/>
    </source>
</evidence>
<keyword evidence="4 6" id="KW-0520">NAD</keyword>
<dbReference type="Proteomes" id="UP000627781">
    <property type="component" value="Unassembled WGS sequence"/>
</dbReference>
<dbReference type="PANTHER" id="PTHR43741">
    <property type="entry name" value="FMN-DEPENDENT NADH-AZOREDUCTASE 1"/>
    <property type="match status" value="1"/>
</dbReference>
<dbReference type="EC" id="1.7.1.17" evidence="6"/>
<evidence type="ECO:0000256" key="3">
    <source>
        <dbReference type="ARBA" id="ARBA00023002"/>
    </source>
</evidence>
<reference evidence="8 9" key="1">
    <citation type="submission" date="2020-08" db="EMBL/GenBank/DDBJ databases">
        <title>A Genomic Blueprint of the Chicken Gut Microbiome.</title>
        <authorList>
            <person name="Gilroy R."/>
            <person name="Ravi A."/>
            <person name="Getino M."/>
            <person name="Pursley I."/>
            <person name="Horton D.L."/>
            <person name="Alikhan N.-F."/>
            <person name="Baker D."/>
            <person name="Gharbi K."/>
            <person name="Hall N."/>
            <person name="Watson M."/>
            <person name="Adriaenssens E.M."/>
            <person name="Foster-Nyarko E."/>
            <person name="Jarju S."/>
            <person name="Secka A."/>
            <person name="Antonio M."/>
            <person name="Oren A."/>
            <person name="Chaudhuri R."/>
            <person name="La Ragione R.M."/>
            <person name="Hildebrand F."/>
            <person name="Pallen M.J."/>
        </authorList>
    </citation>
    <scope>NUCLEOTIDE SEQUENCE [LARGE SCALE GENOMIC DNA]</scope>
    <source>
        <strain evidence="8 9">Sa3CVN1</strain>
    </source>
</reference>
<proteinExistence type="inferred from homology"/>
<organism evidence="8 9">
    <name type="scientific">Clostridium cibarium</name>
    <dbReference type="NCBI Taxonomy" id="2762247"/>
    <lineage>
        <taxon>Bacteria</taxon>
        <taxon>Bacillati</taxon>
        <taxon>Bacillota</taxon>
        <taxon>Clostridia</taxon>
        <taxon>Eubacteriales</taxon>
        <taxon>Clostridiaceae</taxon>
        <taxon>Clostridium</taxon>
    </lineage>
</organism>
<feature type="domain" description="Flavodoxin-like fold" evidence="7">
    <location>
        <begin position="2"/>
        <end position="190"/>
    </location>
</feature>
<comment type="function">
    <text evidence="6">Also exhibits azoreductase activity. Catalyzes the reductive cleavage of the azo bond in aromatic azo compounds to the corresponding amines.</text>
</comment>
<keyword evidence="1 6" id="KW-0285">Flavoprotein</keyword>
<keyword evidence="2 6" id="KW-0288">FMN</keyword>
<name>A0ABR8PUP8_9CLOT</name>
<evidence type="ECO:0000256" key="6">
    <source>
        <dbReference type="HAMAP-Rule" id="MF_01216"/>
    </source>
</evidence>
<evidence type="ECO:0000313" key="8">
    <source>
        <dbReference type="EMBL" id="MBD7911908.1"/>
    </source>
</evidence>
<keyword evidence="3 6" id="KW-0560">Oxidoreductase</keyword>
<accession>A0ABR8PUP8</accession>
<comment type="catalytic activity">
    <reaction evidence="6">
        <text>2 a quinone + NADH + H(+) = 2 a 1,4-benzosemiquinone + NAD(+)</text>
        <dbReference type="Rhea" id="RHEA:65952"/>
        <dbReference type="ChEBI" id="CHEBI:15378"/>
        <dbReference type="ChEBI" id="CHEBI:57540"/>
        <dbReference type="ChEBI" id="CHEBI:57945"/>
        <dbReference type="ChEBI" id="CHEBI:132124"/>
        <dbReference type="ChEBI" id="CHEBI:134225"/>
    </reaction>
</comment>
<evidence type="ECO:0000256" key="1">
    <source>
        <dbReference type="ARBA" id="ARBA00022630"/>
    </source>
</evidence>
<evidence type="ECO:0000256" key="5">
    <source>
        <dbReference type="ARBA" id="ARBA00048542"/>
    </source>
</evidence>
<comment type="caution">
    <text evidence="8">The sequence shown here is derived from an EMBL/GenBank/DDBJ whole genome shotgun (WGS) entry which is preliminary data.</text>
</comment>
<dbReference type="Gene3D" id="3.40.50.360">
    <property type="match status" value="1"/>
</dbReference>
<dbReference type="EMBL" id="JACSRA010000016">
    <property type="protein sequence ID" value="MBD7911908.1"/>
    <property type="molecule type" value="Genomic_DNA"/>
</dbReference>
<dbReference type="EC" id="1.6.5.-" evidence="6"/>
<sequence>MSKVLYIKANIKESGESRTFRVSDCFMKEYKKNNPDDEITTLDLYKEKIEFLKPIELKEIFESKDEESNKKPILSFAYEFAGADKYVIAAPMWNLSIPAILKAYIDYISVVGITFKYTEDGPVGLLKNKKAVHITTRGGGYNNTNYEMGDRYIRTILSFFGIEDIQTIAAENLDILGVDVEKNVNEGIDKARIIAQSF</sequence>
<dbReference type="InterPro" id="IPR003680">
    <property type="entry name" value="Flavodoxin_fold"/>
</dbReference>
<evidence type="ECO:0000256" key="2">
    <source>
        <dbReference type="ARBA" id="ARBA00022643"/>
    </source>
</evidence>
<dbReference type="Pfam" id="PF02525">
    <property type="entry name" value="Flavodoxin_2"/>
    <property type="match status" value="1"/>
</dbReference>
<comment type="similarity">
    <text evidence="6">Belongs to the azoreductase type 1 family.</text>
</comment>
<dbReference type="HAMAP" id="MF_01216">
    <property type="entry name" value="Azoreductase_type1"/>
    <property type="match status" value="1"/>
</dbReference>
<dbReference type="InterPro" id="IPR029039">
    <property type="entry name" value="Flavoprotein-like_sf"/>
</dbReference>
<comment type="cofactor">
    <cofactor evidence="6">
        <name>FMN</name>
        <dbReference type="ChEBI" id="CHEBI:58210"/>
    </cofactor>
    <text evidence="6">Binds 1 FMN per subunit.</text>
</comment>
<comment type="subunit">
    <text evidence="6">Homodimer.</text>
</comment>
<dbReference type="SUPFAM" id="SSF52218">
    <property type="entry name" value="Flavoproteins"/>
    <property type="match status" value="1"/>
</dbReference>
<evidence type="ECO:0000259" key="7">
    <source>
        <dbReference type="Pfam" id="PF02525"/>
    </source>
</evidence>
<comment type="function">
    <text evidence="6">Quinone reductase that provides resistance to thiol-specific stress caused by electrophilic quinones.</text>
</comment>
<comment type="caution">
    <text evidence="6">Lacks conserved residue(s) required for the propagation of feature annotation.</text>
</comment>